<feature type="active site" description="Schiff-base intermediate with substrate" evidence="10">
    <location>
        <position position="206"/>
    </location>
</feature>
<evidence type="ECO:0000256" key="6">
    <source>
        <dbReference type="ARBA" id="ARBA00023239"/>
    </source>
</evidence>
<evidence type="ECO:0000256" key="8">
    <source>
        <dbReference type="ARBA" id="ARBA00032837"/>
    </source>
</evidence>
<dbReference type="PRINTS" id="PR00144">
    <property type="entry name" value="DALDHYDRTASE"/>
</dbReference>
<feature type="binding site" evidence="12">
    <location>
        <position position="141"/>
    </location>
    <ligand>
        <name>Zn(2+)</name>
        <dbReference type="ChEBI" id="CHEBI:29105"/>
        <note>catalytic</note>
    </ligand>
</feature>
<evidence type="ECO:0000256" key="11">
    <source>
        <dbReference type="PIRSR" id="PIRSR001415-2"/>
    </source>
</evidence>
<name>A0A060HM47_9ARCH</name>
<evidence type="ECO:0000313" key="16">
    <source>
        <dbReference type="Proteomes" id="UP000027093"/>
    </source>
</evidence>
<keyword evidence="7" id="KW-0627">Porphyrin biosynthesis</keyword>
<sequence>MKTRKNSSSSSGFPDVRLRRLRKTPAIRDLFQETHLSVKDLIAPIFVEEGLKKPQDIGSMPDIKRFPLSSLSKEVEELSDLGVRAIILFGLPAEKDDKGSQAFADKGIVQRSVEQVRKHFGDKIAVITDVCLCQYTSHGHCGIVVDGKIDNDSSASTLGRVAVSQARAGADIVAPSAMMDGQVHAIRSALDDAGFSDTAIMSYSSKQASPLFAPFRDAAHSAPEFGDRKTYQMPFSNPRESMREIEQDISEGVDAIIIKPAIPNLDLIYQASRATSLPICAYSVSGEYALMKAAAMEGWIDENAVMTEFLTGIKRAGADMIITYQAKKMARLLSE</sequence>
<evidence type="ECO:0000256" key="1">
    <source>
        <dbReference type="ARBA" id="ARBA00004694"/>
    </source>
</evidence>
<dbReference type="GO" id="GO:0008270">
    <property type="term" value="F:zinc ion binding"/>
    <property type="evidence" value="ECO:0007669"/>
    <property type="project" value="TreeGrafter"/>
</dbReference>
<feature type="binding site" evidence="11">
    <location>
        <position position="324"/>
    </location>
    <ligand>
        <name>5-aminolevulinate</name>
        <dbReference type="ChEBI" id="CHEBI:356416"/>
        <label>2</label>
    </ligand>
</feature>
<keyword evidence="16" id="KW-1185">Reference proteome</keyword>
<reference evidence="15 16" key="1">
    <citation type="journal article" date="2014" name="Int. J. Syst. Evol. Microbiol.">
        <title>Nitrososphaera viennensis gen. nov., sp. nov., an aerobic and mesophilic, ammonia-oxidizing archaeon from soil and a member of the archaeal phylum Thaumarchaeota.</title>
        <authorList>
            <person name="Stieglmeier M."/>
            <person name="Klingl A."/>
            <person name="Alves R.J."/>
            <person name="Rittmann S.K."/>
            <person name="Melcher M."/>
            <person name="Leisch N."/>
            <person name="Schleper C."/>
        </authorList>
    </citation>
    <scope>NUCLEOTIDE SEQUENCE [LARGE SCALE GENOMIC DNA]</scope>
    <source>
        <strain evidence="15">EN76</strain>
    </source>
</reference>
<evidence type="ECO:0000256" key="3">
    <source>
        <dbReference type="ARBA" id="ARBA00012053"/>
    </source>
</evidence>
<gene>
    <name evidence="15" type="primary">hemB21</name>
    <name evidence="15" type="ORF">NVIE_000740</name>
</gene>
<dbReference type="RefSeq" id="WP_075053504.1">
    <property type="nucleotide sequence ID" value="NZ_CP007536.1"/>
</dbReference>
<dbReference type="GO" id="GO:0005829">
    <property type="term" value="C:cytosol"/>
    <property type="evidence" value="ECO:0007669"/>
    <property type="project" value="TreeGrafter"/>
</dbReference>
<dbReference type="PANTHER" id="PTHR11458">
    <property type="entry name" value="DELTA-AMINOLEVULINIC ACID DEHYDRATASE"/>
    <property type="match status" value="1"/>
</dbReference>
<dbReference type="SMART" id="SM01004">
    <property type="entry name" value="ALAD"/>
    <property type="match status" value="1"/>
</dbReference>
<comment type="catalytic activity">
    <reaction evidence="9">
        <text>2 5-aminolevulinate = porphobilinogen + 2 H2O + H(+)</text>
        <dbReference type="Rhea" id="RHEA:24064"/>
        <dbReference type="ChEBI" id="CHEBI:15377"/>
        <dbReference type="ChEBI" id="CHEBI:15378"/>
        <dbReference type="ChEBI" id="CHEBI:58126"/>
        <dbReference type="ChEBI" id="CHEBI:356416"/>
        <dbReference type="EC" id="4.2.1.24"/>
    </reaction>
</comment>
<evidence type="ECO:0000256" key="10">
    <source>
        <dbReference type="PIRSR" id="PIRSR001415-1"/>
    </source>
</evidence>
<accession>A0A060HM47</accession>
<evidence type="ECO:0000256" key="12">
    <source>
        <dbReference type="PIRSR" id="PIRSR001415-3"/>
    </source>
</evidence>
<dbReference type="PIRSF" id="PIRSF001415">
    <property type="entry name" value="Porphbilin_synth"/>
    <property type="match status" value="1"/>
</dbReference>
<evidence type="ECO:0000256" key="2">
    <source>
        <dbReference type="ARBA" id="ARBA00008055"/>
    </source>
</evidence>
<evidence type="ECO:0000256" key="7">
    <source>
        <dbReference type="ARBA" id="ARBA00023244"/>
    </source>
</evidence>
<evidence type="ECO:0000256" key="4">
    <source>
        <dbReference type="ARBA" id="ARBA00020771"/>
    </source>
</evidence>
<proteinExistence type="inferred from homology"/>
<feature type="binding site" evidence="12">
    <location>
        <position position="131"/>
    </location>
    <ligand>
        <name>Zn(2+)</name>
        <dbReference type="ChEBI" id="CHEBI:29105"/>
        <note>catalytic</note>
    </ligand>
</feature>
<protein>
    <recommendedName>
        <fullName evidence="4">Delta-aminolevulinic acid dehydratase</fullName>
        <ecNumber evidence="3">4.2.1.24</ecNumber>
    </recommendedName>
    <alternativeName>
        <fullName evidence="8">Porphobilinogen synthase</fullName>
    </alternativeName>
</protein>
<feature type="binding site" evidence="12">
    <location>
        <position position="133"/>
    </location>
    <ligand>
        <name>Zn(2+)</name>
        <dbReference type="ChEBI" id="CHEBI:29105"/>
        <note>catalytic</note>
    </ligand>
</feature>
<dbReference type="EC" id="4.2.1.24" evidence="3"/>
<feature type="binding site" evidence="11">
    <location>
        <position position="228"/>
    </location>
    <ligand>
        <name>5-aminolevulinate</name>
        <dbReference type="ChEBI" id="CHEBI:356416"/>
        <label>1</label>
    </ligand>
</feature>
<dbReference type="FunFam" id="3.20.20.70:FF:000019">
    <property type="entry name" value="Delta-aminolevulinic acid dehydratase"/>
    <property type="match status" value="1"/>
</dbReference>
<keyword evidence="12" id="KW-0479">Metal-binding</keyword>
<evidence type="ECO:0000256" key="9">
    <source>
        <dbReference type="ARBA" id="ARBA00047651"/>
    </source>
</evidence>
<dbReference type="PANTHER" id="PTHR11458:SF0">
    <property type="entry name" value="DELTA-AMINOLEVULINIC ACID DEHYDRATASE"/>
    <property type="match status" value="1"/>
</dbReference>
<dbReference type="CDD" id="cd00384">
    <property type="entry name" value="ALAD_PBGS"/>
    <property type="match status" value="1"/>
</dbReference>
<feature type="active site" description="Schiff-base intermediate with substrate" evidence="10">
    <location>
        <position position="259"/>
    </location>
</feature>
<comment type="similarity">
    <text evidence="2 14">Belongs to the ALAD family.</text>
</comment>
<dbReference type="Gene3D" id="3.20.20.70">
    <property type="entry name" value="Aldolase class I"/>
    <property type="match status" value="1"/>
</dbReference>
<dbReference type="InterPro" id="IPR001731">
    <property type="entry name" value="ALAD"/>
</dbReference>
<feature type="binding site" evidence="11">
    <location>
        <position position="285"/>
    </location>
    <ligand>
        <name>5-aminolevulinate</name>
        <dbReference type="ChEBI" id="CHEBI:356416"/>
        <label>2</label>
    </ligand>
</feature>
<dbReference type="Proteomes" id="UP000027093">
    <property type="component" value="Chromosome"/>
</dbReference>
<dbReference type="NCBIfam" id="NF006762">
    <property type="entry name" value="PRK09283.1"/>
    <property type="match status" value="1"/>
</dbReference>
<keyword evidence="6 15" id="KW-0456">Lyase</keyword>
<evidence type="ECO:0000256" key="14">
    <source>
        <dbReference type="RuleBase" id="RU004161"/>
    </source>
</evidence>
<keyword evidence="5" id="KW-0350">Heme biosynthesis</keyword>
<keyword evidence="12" id="KW-0862">Zinc</keyword>
<dbReference type="InterPro" id="IPR013785">
    <property type="entry name" value="Aldolase_TIM"/>
</dbReference>
<dbReference type="OrthoDB" id="8493at2157"/>
<dbReference type="KEGG" id="nvn:NVIE_000740"/>
<dbReference type="GO" id="GO:0004655">
    <property type="term" value="F:porphobilinogen synthase activity"/>
    <property type="evidence" value="ECO:0007669"/>
    <property type="project" value="UniProtKB-EC"/>
</dbReference>
<evidence type="ECO:0000313" key="15">
    <source>
        <dbReference type="EMBL" id="AIC14257.1"/>
    </source>
</evidence>
<comment type="pathway">
    <text evidence="1">Porphyrin-containing compound metabolism; protoporphyrin-IX biosynthesis; coproporphyrinogen-III from 5-aminolevulinate: step 1/4.</text>
</comment>
<dbReference type="GeneID" id="74945338"/>
<dbReference type="SUPFAM" id="SSF51569">
    <property type="entry name" value="Aldolase"/>
    <property type="match status" value="1"/>
</dbReference>
<evidence type="ECO:0000256" key="13">
    <source>
        <dbReference type="PIRSR" id="PIRSR001415-5"/>
    </source>
</evidence>
<dbReference type="GO" id="GO:0006782">
    <property type="term" value="P:protoporphyrinogen IX biosynthetic process"/>
    <property type="evidence" value="ECO:0007669"/>
    <property type="project" value="UniProtKB-UniPathway"/>
</dbReference>
<dbReference type="EMBL" id="CP007536">
    <property type="protein sequence ID" value="AIC14257.1"/>
    <property type="molecule type" value="Genomic_DNA"/>
</dbReference>
<dbReference type="UniPathway" id="UPA00251">
    <property type="reaction ID" value="UER00318"/>
</dbReference>
<dbReference type="AlphaFoldDB" id="A0A060HM47"/>
<dbReference type="STRING" id="926571.NVIE_000740"/>
<keyword evidence="13" id="KW-0460">Magnesium</keyword>
<organism evidence="15 16">
    <name type="scientific">Nitrososphaera viennensis EN76</name>
    <dbReference type="NCBI Taxonomy" id="926571"/>
    <lineage>
        <taxon>Archaea</taxon>
        <taxon>Nitrososphaerota</taxon>
        <taxon>Nitrososphaeria</taxon>
        <taxon>Nitrososphaerales</taxon>
        <taxon>Nitrososphaeraceae</taxon>
        <taxon>Nitrososphaera</taxon>
    </lineage>
</organism>
<feature type="binding site" evidence="13">
    <location>
        <position position="244"/>
    </location>
    <ligand>
        <name>Mg(2+)</name>
        <dbReference type="ChEBI" id="CHEBI:18420"/>
    </ligand>
</feature>
<dbReference type="Pfam" id="PF00490">
    <property type="entry name" value="ALAD"/>
    <property type="match status" value="1"/>
</dbReference>
<feature type="binding site" evidence="11">
    <location>
        <position position="216"/>
    </location>
    <ligand>
        <name>5-aminolevulinate</name>
        <dbReference type="ChEBI" id="CHEBI:356416"/>
        <label>1</label>
    </ligand>
</feature>
<evidence type="ECO:0000256" key="5">
    <source>
        <dbReference type="ARBA" id="ARBA00023133"/>
    </source>
</evidence>
<dbReference type="HOGENOM" id="CLU_035731_0_0_2"/>